<reference evidence="1 2" key="1">
    <citation type="journal article" date="2021" name="Elife">
        <title>Chloroplast acquisition without the gene transfer in kleptoplastic sea slugs, Plakobranchus ocellatus.</title>
        <authorList>
            <person name="Maeda T."/>
            <person name="Takahashi S."/>
            <person name="Yoshida T."/>
            <person name="Shimamura S."/>
            <person name="Takaki Y."/>
            <person name="Nagai Y."/>
            <person name="Toyoda A."/>
            <person name="Suzuki Y."/>
            <person name="Arimoto A."/>
            <person name="Ishii H."/>
            <person name="Satoh N."/>
            <person name="Nishiyama T."/>
            <person name="Hasebe M."/>
            <person name="Maruyama T."/>
            <person name="Minagawa J."/>
            <person name="Obokata J."/>
            <person name="Shigenobu S."/>
        </authorList>
    </citation>
    <scope>NUCLEOTIDE SEQUENCE [LARGE SCALE GENOMIC DNA]</scope>
</reference>
<sequence>MISTVSAITDLITYIPGSDNRRKLTTGLDLGAPELDPGEPCQVMVGLEGGWSRADRTPGRVMRLSWELIGDTPGAADRMVVVNNTCWGPYVLGSVQR</sequence>
<dbReference type="Proteomes" id="UP000762676">
    <property type="component" value="Unassembled WGS sequence"/>
</dbReference>
<evidence type="ECO:0000313" key="2">
    <source>
        <dbReference type="Proteomes" id="UP000762676"/>
    </source>
</evidence>
<dbReference type="EMBL" id="BMAT01008049">
    <property type="protein sequence ID" value="GFR76940.1"/>
    <property type="molecule type" value="Genomic_DNA"/>
</dbReference>
<gene>
    <name evidence="1" type="ORF">ElyMa_003955900</name>
</gene>
<keyword evidence="2" id="KW-1185">Reference proteome</keyword>
<organism evidence="1 2">
    <name type="scientific">Elysia marginata</name>
    <dbReference type="NCBI Taxonomy" id="1093978"/>
    <lineage>
        <taxon>Eukaryota</taxon>
        <taxon>Metazoa</taxon>
        <taxon>Spiralia</taxon>
        <taxon>Lophotrochozoa</taxon>
        <taxon>Mollusca</taxon>
        <taxon>Gastropoda</taxon>
        <taxon>Heterobranchia</taxon>
        <taxon>Euthyneura</taxon>
        <taxon>Panpulmonata</taxon>
        <taxon>Sacoglossa</taxon>
        <taxon>Placobranchoidea</taxon>
        <taxon>Plakobranchidae</taxon>
        <taxon>Elysia</taxon>
    </lineage>
</organism>
<comment type="caution">
    <text evidence="1">The sequence shown here is derived from an EMBL/GenBank/DDBJ whole genome shotgun (WGS) entry which is preliminary data.</text>
</comment>
<evidence type="ECO:0000313" key="1">
    <source>
        <dbReference type="EMBL" id="GFR76940.1"/>
    </source>
</evidence>
<name>A0AAV4FXB8_9GAST</name>
<dbReference type="AlphaFoldDB" id="A0AAV4FXB8"/>
<proteinExistence type="predicted"/>
<protein>
    <submittedName>
        <fullName evidence="1">Uncharacterized protein</fullName>
    </submittedName>
</protein>
<accession>A0AAV4FXB8</accession>